<dbReference type="OrthoDB" id="4418812at2759"/>
<dbReference type="Pfam" id="PF00291">
    <property type="entry name" value="PALP"/>
    <property type="match status" value="1"/>
</dbReference>
<dbReference type="GO" id="GO:0004794">
    <property type="term" value="F:threonine deaminase activity"/>
    <property type="evidence" value="ECO:0007669"/>
    <property type="project" value="TreeGrafter"/>
</dbReference>
<comment type="cofactor">
    <cofactor evidence="1">
        <name>pyridoxal 5'-phosphate</name>
        <dbReference type="ChEBI" id="CHEBI:597326"/>
    </cofactor>
</comment>
<dbReference type="InterPro" id="IPR002912">
    <property type="entry name" value="ACT_dom"/>
</dbReference>
<reference evidence="8" key="1">
    <citation type="submission" date="2022-07" db="EMBL/GenBank/DDBJ databases">
        <authorList>
            <person name="Trinca V."/>
            <person name="Uliana J.V.C."/>
            <person name="Torres T.T."/>
            <person name="Ward R.J."/>
            <person name="Monesi N."/>
        </authorList>
    </citation>
    <scope>NUCLEOTIDE SEQUENCE</scope>
    <source>
        <strain evidence="8">HSMRA1968</strain>
        <tissue evidence="8">Whole embryos</tissue>
    </source>
</reference>
<evidence type="ECO:0000259" key="7">
    <source>
        <dbReference type="PROSITE" id="PS51671"/>
    </source>
</evidence>
<comment type="similarity">
    <text evidence="2">Belongs to the serine/threonine dehydratase family.</text>
</comment>
<evidence type="ECO:0000256" key="5">
    <source>
        <dbReference type="ARBA" id="ARBA00041766"/>
    </source>
</evidence>
<dbReference type="GO" id="GO:0003941">
    <property type="term" value="F:L-serine ammonia-lyase activity"/>
    <property type="evidence" value="ECO:0007669"/>
    <property type="project" value="TreeGrafter"/>
</dbReference>
<keyword evidence="4" id="KW-0456">Lyase</keyword>
<sequence>MAQYEIEDIYCIPHQPVTISFNEVEKAAAVVRKSIDPTPCTKSKSSDIFGITLFFKKEFLQHTGSFKERGARYALSMLSADQKQKGVVAASLGNHSQGISYHAKLMKIPCIVVMPNNAPYNKIVKCRNYGANVIIHGNDIAESRLFAIDIAKEKEMTYINGYDHPHIIAGQGTTALEILEQVEDIDAIIVPVGGGGLIAGVAVAAKTLRKDIKIVGVETESCPSFSNALRKGGPVFTPGSPTIADGLAVPTVGYNAYATVRPLLDKMIVVNEEWIAPSMLHLVETEKCVVEGAGSAGLAAVISGQLDEFKDKRVVVILCGGNIDTNIFGRCLERGLITVGRLFRFSVIAPNKPGSIAALCSLTSSAGVSVVEIVQERLFMKDIHHIKLKLICETRDWDHAEKFKKVVRKHYESATFDDLALCDNISSRVPL</sequence>
<evidence type="ECO:0000256" key="3">
    <source>
        <dbReference type="ARBA" id="ARBA00022898"/>
    </source>
</evidence>
<evidence type="ECO:0000313" key="9">
    <source>
        <dbReference type="Proteomes" id="UP001151699"/>
    </source>
</evidence>
<dbReference type="AlphaFoldDB" id="A0A9Q0RVZ4"/>
<evidence type="ECO:0000256" key="1">
    <source>
        <dbReference type="ARBA" id="ARBA00001933"/>
    </source>
</evidence>
<gene>
    <name evidence="8" type="primary">tdcB_2</name>
    <name evidence="8" type="ORF">Bhyg_17100</name>
</gene>
<dbReference type="GO" id="GO:0006567">
    <property type="term" value="P:L-threonine catabolic process"/>
    <property type="evidence" value="ECO:0007669"/>
    <property type="project" value="TreeGrafter"/>
</dbReference>
<name>A0A9Q0RVZ4_9DIPT</name>
<keyword evidence="3" id="KW-0663">Pyridoxal phosphate</keyword>
<dbReference type="PANTHER" id="PTHR48078">
    <property type="entry name" value="THREONINE DEHYDRATASE, MITOCHONDRIAL-RELATED"/>
    <property type="match status" value="1"/>
</dbReference>
<evidence type="ECO:0000256" key="4">
    <source>
        <dbReference type="ARBA" id="ARBA00023239"/>
    </source>
</evidence>
<evidence type="ECO:0000256" key="2">
    <source>
        <dbReference type="ARBA" id="ARBA00010869"/>
    </source>
</evidence>
<dbReference type="Proteomes" id="UP001151699">
    <property type="component" value="Unassembled WGS sequence"/>
</dbReference>
<evidence type="ECO:0000256" key="6">
    <source>
        <dbReference type="ARBA" id="ARBA00042605"/>
    </source>
</evidence>
<keyword evidence="9" id="KW-1185">Reference proteome</keyword>
<dbReference type="InterPro" id="IPR050147">
    <property type="entry name" value="Ser/Thr_Dehydratase"/>
</dbReference>
<dbReference type="FunFam" id="3.40.50.1100:FF:000007">
    <property type="entry name" value="L-threonine dehydratase catabolic TdcB"/>
    <property type="match status" value="1"/>
</dbReference>
<proteinExistence type="inferred from homology"/>
<dbReference type="GO" id="GO:0009097">
    <property type="term" value="P:isoleucine biosynthetic process"/>
    <property type="evidence" value="ECO:0007669"/>
    <property type="project" value="TreeGrafter"/>
</dbReference>
<dbReference type="Gene3D" id="3.40.50.1100">
    <property type="match status" value="2"/>
</dbReference>
<evidence type="ECO:0000313" key="8">
    <source>
        <dbReference type="EMBL" id="KAJ6634254.1"/>
    </source>
</evidence>
<comment type="caution">
    <text evidence="8">The sequence shown here is derived from an EMBL/GenBank/DDBJ whole genome shotgun (WGS) entry which is preliminary data.</text>
</comment>
<dbReference type="PROSITE" id="PS51671">
    <property type="entry name" value="ACT"/>
    <property type="match status" value="1"/>
</dbReference>
<dbReference type="InterPro" id="IPR001926">
    <property type="entry name" value="TrpB-like_PALP"/>
</dbReference>
<dbReference type="PANTHER" id="PTHR48078:SF19">
    <property type="entry name" value="ACT DOMAIN-CONTAINING PROTEIN"/>
    <property type="match status" value="1"/>
</dbReference>
<organism evidence="8 9">
    <name type="scientific">Pseudolycoriella hygida</name>
    <dbReference type="NCBI Taxonomy" id="35572"/>
    <lineage>
        <taxon>Eukaryota</taxon>
        <taxon>Metazoa</taxon>
        <taxon>Ecdysozoa</taxon>
        <taxon>Arthropoda</taxon>
        <taxon>Hexapoda</taxon>
        <taxon>Insecta</taxon>
        <taxon>Pterygota</taxon>
        <taxon>Neoptera</taxon>
        <taxon>Endopterygota</taxon>
        <taxon>Diptera</taxon>
        <taxon>Nematocera</taxon>
        <taxon>Sciaroidea</taxon>
        <taxon>Sciaridae</taxon>
        <taxon>Pseudolycoriella</taxon>
    </lineage>
</organism>
<dbReference type="CDD" id="cd01562">
    <property type="entry name" value="Thr-dehyd"/>
    <property type="match status" value="1"/>
</dbReference>
<dbReference type="EMBL" id="WJQU01000788">
    <property type="protein sequence ID" value="KAJ6634254.1"/>
    <property type="molecule type" value="Genomic_DNA"/>
</dbReference>
<dbReference type="GO" id="GO:0006565">
    <property type="term" value="P:L-serine catabolic process"/>
    <property type="evidence" value="ECO:0007669"/>
    <property type="project" value="TreeGrafter"/>
</dbReference>
<dbReference type="SUPFAM" id="SSF53686">
    <property type="entry name" value="Tryptophan synthase beta subunit-like PLP-dependent enzymes"/>
    <property type="match status" value="1"/>
</dbReference>
<dbReference type="InterPro" id="IPR036052">
    <property type="entry name" value="TrpB-like_PALP_sf"/>
</dbReference>
<feature type="domain" description="ACT" evidence="7">
    <location>
        <begin position="344"/>
        <end position="424"/>
    </location>
</feature>
<protein>
    <recommendedName>
        <fullName evidence="5">L-serine deaminase</fullName>
    </recommendedName>
    <alternativeName>
        <fullName evidence="6">L-threonine dehydratase</fullName>
    </alternativeName>
</protein>
<accession>A0A9Q0RVZ4</accession>